<gene>
    <name evidence="1" type="ORF">EWI73_19960</name>
</gene>
<proteinExistence type="predicted"/>
<dbReference type="EMBL" id="CP035676">
    <property type="protein sequence ID" value="QXY86037.1"/>
    <property type="molecule type" value="Genomic_DNA"/>
</dbReference>
<evidence type="ECO:0000313" key="1">
    <source>
        <dbReference type="EMBL" id="QXY86037.1"/>
    </source>
</evidence>
<organism evidence="1">
    <name type="scientific">Salmonella bongori</name>
    <dbReference type="NCBI Taxonomy" id="54736"/>
    <lineage>
        <taxon>Bacteria</taxon>
        <taxon>Pseudomonadati</taxon>
        <taxon>Pseudomonadota</taxon>
        <taxon>Gammaproteobacteria</taxon>
        <taxon>Enterobacterales</taxon>
        <taxon>Enterobacteriaceae</taxon>
        <taxon>Salmonella</taxon>
    </lineage>
</organism>
<accession>A0A8F8AXF9</accession>
<reference evidence="1" key="1">
    <citation type="submission" date="2019-02" db="EMBL/GenBank/DDBJ databases">
        <title>Average Nucleotide Identity (ANI) for Rapid Identification of Enteric Bacteria using Whole Genome Sequence (WGS).</title>
        <authorList>
            <person name="Dinsmore B."/>
            <person name="Lane C."/>
            <person name="Rowe L."/>
        </authorList>
    </citation>
    <scope>NUCLEOTIDE SEQUENCE</scope>
    <source>
        <strain evidence="1">04-0440</strain>
    </source>
</reference>
<dbReference type="RefSeq" id="WP_219344883.1">
    <property type="nucleotide sequence ID" value="NZ_CP035676.1"/>
</dbReference>
<protein>
    <submittedName>
        <fullName evidence="1">Uncharacterized protein</fullName>
    </submittedName>
</protein>
<name>A0A8F8AXF9_SALBN</name>
<sequence length="149" mass="18100">MSFSENKDFFEAWRFEECPDLMSAVEGGDIILFNKEQSKILWSMLISSSKKHLMEMDMNIFLKMERYDVDFDRKESADELFLKFSELSGRPQFVFLFFSEKYLCITPYYLLQKYWNYYFLPSDETTIITTAKNDYFLFSYEERFFIVTK</sequence>
<dbReference type="AlphaFoldDB" id="A0A8F8AXF9"/>